<proteinExistence type="predicted"/>
<feature type="transmembrane region" description="Helical" evidence="1">
    <location>
        <begin position="34"/>
        <end position="51"/>
    </location>
</feature>
<sequence length="583" mass="65456">MVKSYGTETVDLAREQDAFMGYPARETRSHTSKWLTVLSAVVGLAGLSYVATVHNSLAAQQEIIANMQQQLEAMHSAIVLDSETTWSSKKLFKKAKKFPPKFAVDYVTPLKTQDERGTCWDFATVGVLENSYRQQGVAHGWLEKDEYMAISEQAYGAEILRLCTGPPGSPQQVACLIPGNGIWKNTTEGGDATLLMYLMNGLQDNIYPHSICSYYPDDGNDTLCPALTPDKRKANPLSLTVKKMREERCSPASTSCTLCPPELAMTTCCVPIHGGENYNMNGEFITSHVMNPEGGHAMTLVGYNDLYRTKQGYTGGFILKNSWFDGIHPALGPMHARGSHSLKYWLDELTDWEEASMCPNSHDPENWFQCGNTDEVVNTRRHGNGDPGMNIPLPIERSITVGGGVESCLSEETELYAKVSLQPLHLRCTDSDFCVVSDDYTYFVRNTTSWGDRMLRMCLFEYNTETKNSTELCLPPMLPQKIAYVLSPVAEEVLENDPDVCGYYFYPYEVLQQYKSQFGNFYVNNFEIEWHPQSFAANKAYFAGLDYSDVEKSTRKQNQYKFLGPFPFARIVDKKDLPSVAED</sequence>
<evidence type="ECO:0008006" key="4">
    <source>
        <dbReference type="Google" id="ProtNLM"/>
    </source>
</evidence>
<evidence type="ECO:0000313" key="3">
    <source>
        <dbReference type="Proteomes" id="UP000785171"/>
    </source>
</evidence>
<dbReference type="InterPro" id="IPR038765">
    <property type="entry name" value="Papain-like_cys_pep_sf"/>
</dbReference>
<dbReference type="InterPro" id="IPR025660">
    <property type="entry name" value="Pept_his_AS"/>
</dbReference>
<comment type="caution">
    <text evidence="2">The sequence shown here is derived from an EMBL/GenBank/DDBJ whole genome shotgun (WGS) entry which is preliminary data.</text>
</comment>
<dbReference type="EMBL" id="JPWV03000845">
    <property type="protein sequence ID" value="KAG2503551.1"/>
    <property type="molecule type" value="Genomic_DNA"/>
</dbReference>
<accession>A0A8T0LLB1</accession>
<organism evidence="2 3">
    <name type="scientific">Phytophthora kernoviae</name>
    <dbReference type="NCBI Taxonomy" id="325452"/>
    <lineage>
        <taxon>Eukaryota</taxon>
        <taxon>Sar</taxon>
        <taxon>Stramenopiles</taxon>
        <taxon>Oomycota</taxon>
        <taxon>Peronosporomycetes</taxon>
        <taxon>Peronosporales</taxon>
        <taxon>Peronosporaceae</taxon>
        <taxon>Phytophthora</taxon>
    </lineage>
</organism>
<gene>
    <name evidence="2" type="ORF">JM16_009277</name>
</gene>
<evidence type="ECO:0000256" key="1">
    <source>
        <dbReference type="SAM" id="Phobius"/>
    </source>
</evidence>
<dbReference type="CDD" id="cd02619">
    <property type="entry name" value="Peptidase_C1"/>
    <property type="match status" value="1"/>
</dbReference>
<name>A0A8T0LLB1_9STRA</name>
<protein>
    <recommendedName>
        <fullName evidence="4">Peptidase C1A papain C-terminal domain-containing protein</fullName>
    </recommendedName>
</protein>
<keyword evidence="1" id="KW-0812">Transmembrane</keyword>
<dbReference type="Gene3D" id="3.90.70.10">
    <property type="entry name" value="Cysteine proteinases"/>
    <property type="match status" value="1"/>
</dbReference>
<reference evidence="2" key="2">
    <citation type="submission" date="2020-06" db="EMBL/GenBank/DDBJ databases">
        <authorList>
            <person name="Studholme D.J."/>
        </authorList>
    </citation>
    <scope>NUCLEOTIDE SEQUENCE</scope>
    <source>
        <strain evidence="2">NZFS 2646</strain>
    </source>
</reference>
<keyword evidence="1" id="KW-1133">Transmembrane helix</keyword>
<reference evidence="2" key="1">
    <citation type="journal article" date="2015" name="Genom Data">
        <title>Genome sequences of six Phytophthora species associated with forests in New Zealand.</title>
        <authorList>
            <person name="Studholme D.J."/>
            <person name="McDougal R.L."/>
            <person name="Sambles C."/>
            <person name="Hansen E."/>
            <person name="Hardy G."/>
            <person name="Grant M."/>
            <person name="Ganley R.J."/>
            <person name="Williams N.M."/>
        </authorList>
    </citation>
    <scope>NUCLEOTIDE SEQUENCE</scope>
    <source>
        <strain evidence="2">NZFS 2646</strain>
    </source>
</reference>
<dbReference type="SUPFAM" id="SSF54001">
    <property type="entry name" value="Cysteine proteinases"/>
    <property type="match status" value="1"/>
</dbReference>
<dbReference type="PANTHER" id="PTHR35899:SF1">
    <property type="entry name" value="PEPTIDASE C1A PAPAIN C-TERMINAL DOMAIN-CONTAINING PROTEIN"/>
    <property type="match status" value="1"/>
</dbReference>
<keyword evidence="1" id="KW-0472">Membrane</keyword>
<dbReference type="Proteomes" id="UP000785171">
    <property type="component" value="Unassembled WGS sequence"/>
</dbReference>
<dbReference type="PROSITE" id="PS00639">
    <property type="entry name" value="THIOL_PROTEASE_HIS"/>
    <property type="match status" value="1"/>
</dbReference>
<dbReference type="PANTHER" id="PTHR35899">
    <property type="entry name" value="PAPAIN FAMILY CYSTEINE PROTEASE DOMAIN CONTAINING PROTEIN"/>
    <property type="match status" value="1"/>
</dbReference>
<evidence type="ECO:0000313" key="2">
    <source>
        <dbReference type="EMBL" id="KAG2503551.1"/>
    </source>
</evidence>
<dbReference type="AlphaFoldDB" id="A0A8T0LLB1"/>